<evidence type="ECO:0000256" key="4">
    <source>
        <dbReference type="ARBA" id="ARBA00022968"/>
    </source>
</evidence>
<dbReference type="PANTHER" id="PTHR31361">
    <property type="entry name" value="BETA-GLUCAN SYNTHESIS-ASSOCIATED PROTEIN KRE6-RELATED"/>
    <property type="match status" value="1"/>
</dbReference>
<dbReference type="Gene3D" id="2.60.120.200">
    <property type="match status" value="1"/>
</dbReference>
<evidence type="ECO:0000256" key="5">
    <source>
        <dbReference type="ARBA" id="ARBA00022989"/>
    </source>
</evidence>
<feature type="transmembrane region" description="Helical" evidence="10">
    <location>
        <begin position="111"/>
        <end position="134"/>
    </location>
</feature>
<proteinExistence type="inferred from homology"/>
<evidence type="ECO:0000256" key="7">
    <source>
        <dbReference type="ARBA" id="ARBA00023180"/>
    </source>
</evidence>
<keyword evidence="8" id="KW-0961">Cell wall biogenesis/degradation</keyword>
<keyword evidence="12" id="KW-0378">Hydrolase</keyword>
<comment type="subcellular location">
    <subcellularLocation>
        <location evidence="1">Membrane</location>
        <topology evidence="1">Single-pass type II membrane protein</topology>
    </subcellularLocation>
</comment>
<dbReference type="GO" id="GO:0031505">
    <property type="term" value="P:fungal-type cell wall organization"/>
    <property type="evidence" value="ECO:0007669"/>
    <property type="project" value="TreeGrafter"/>
</dbReference>
<sequence>MNRPNDEMSALLSAPAVLRTQSRRLPTSYVSPSSSLSATPNQRPNSAFGSMSSGSTFTSGDIASKYPQTNERLMPYMYPTPEDDWYEEDDDLKGLQTGETTTFPWRGVVNVSVLVLLILGLATLFVLYPIISFYRHRTRAQMVLDNQQVNNSGQVADFTPMNMPSAVDRDTPEDAQTRTGFDGEKYILVFSDEFNSDGRTFYPGEDPYWEASDLWYGVTADMEWYDPRQVTTRDGNLVITMDSVDTLVAGMTPNSSAPFTAAQNHDLNYRSGMLQSWNKFCFSSGYIEVSLLLPGPNSDTTGYWPGVWAMGNLARPGYRATTDGLWPYTYDSCDIGTFPNQTNKEGTGPVAALHSDASRSRYNNELSWLSGQRLSACTCPKEDHPGPVLDEGRFRGRGAPEIDVLEAEKDKLTGQGHVVSQSAQFAPFSADYLFQNETEDEWKIYDPALSRMNTYHGSAVQQAVSALARVPDAGFVGLGAQREFVQYGFEYWADTKHREDGFITWMVDGKPTTRLGARAMGADAQTEVGQRLIPEEPMSIVINLGISENWQEIDLATMVFPAEMLVDYVRVYQREDAMDVGCSPEGYPTKEYIEAHKEAYSNPNVTTWGWANPRNSLYDGC</sequence>
<dbReference type="PANTHER" id="PTHR31361:SF1">
    <property type="entry name" value="BETA-GLUCAN SYNTHESIS-ASSOCIATED PROTEIN KRE6-RELATED"/>
    <property type="match status" value="1"/>
</dbReference>
<dbReference type="GO" id="GO:0015926">
    <property type="term" value="F:glucosidase activity"/>
    <property type="evidence" value="ECO:0007669"/>
    <property type="project" value="TreeGrafter"/>
</dbReference>
<keyword evidence="7" id="KW-0325">Glycoprotein</keyword>
<dbReference type="GO" id="GO:0005789">
    <property type="term" value="C:endoplasmic reticulum membrane"/>
    <property type="evidence" value="ECO:0007669"/>
    <property type="project" value="TreeGrafter"/>
</dbReference>
<evidence type="ECO:0000313" key="12">
    <source>
        <dbReference type="EMBL" id="KIY66939.1"/>
    </source>
</evidence>
<evidence type="ECO:0000256" key="2">
    <source>
        <dbReference type="ARBA" id="ARBA00010962"/>
    </source>
</evidence>
<dbReference type="GO" id="GO:0006078">
    <property type="term" value="P:(1-&gt;6)-beta-D-glucan biosynthetic process"/>
    <property type="evidence" value="ECO:0007669"/>
    <property type="project" value="TreeGrafter"/>
</dbReference>
<dbReference type="STRING" id="1314674.A0A0D7B9V3"/>
<evidence type="ECO:0000259" key="11">
    <source>
        <dbReference type="PROSITE" id="PS51762"/>
    </source>
</evidence>
<dbReference type="InterPro" id="IPR005629">
    <property type="entry name" value="Skn1/Kre6/Sbg1"/>
</dbReference>
<keyword evidence="4" id="KW-0735">Signal-anchor</keyword>
<dbReference type="SUPFAM" id="SSF49899">
    <property type="entry name" value="Concanavalin A-like lectins/glucanases"/>
    <property type="match status" value="1"/>
</dbReference>
<dbReference type="AlphaFoldDB" id="A0A0D7B9V3"/>
<gene>
    <name evidence="12" type="ORF">CYLTODRAFT_376911</name>
</gene>
<dbReference type="Pfam" id="PF03935">
    <property type="entry name" value="SKN1_KRE6_Sbg1"/>
    <property type="match status" value="1"/>
</dbReference>
<organism evidence="12 13">
    <name type="scientific">Cylindrobasidium torrendii FP15055 ss-10</name>
    <dbReference type="NCBI Taxonomy" id="1314674"/>
    <lineage>
        <taxon>Eukaryota</taxon>
        <taxon>Fungi</taxon>
        <taxon>Dikarya</taxon>
        <taxon>Basidiomycota</taxon>
        <taxon>Agaricomycotina</taxon>
        <taxon>Agaricomycetes</taxon>
        <taxon>Agaricomycetidae</taxon>
        <taxon>Agaricales</taxon>
        <taxon>Marasmiineae</taxon>
        <taxon>Physalacriaceae</taxon>
        <taxon>Cylindrobasidium</taxon>
    </lineage>
</organism>
<feature type="region of interest" description="Disordered" evidence="9">
    <location>
        <begin position="22"/>
        <end position="54"/>
    </location>
</feature>
<dbReference type="PROSITE" id="PS51762">
    <property type="entry name" value="GH16_2"/>
    <property type="match status" value="1"/>
</dbReference>
<dbReference type="GO" id="GO:0005886">
    <property type="term" value="C:plasma membrane"/>
    <property type="evidence" value="ECO:0007669"/>
    <property type="project" value="TreeGrafter"/>
</dbReference>
<evidence type="ECO:0000256" key="3">
    <source>
        <dbReference type="ARBA" id="ARBA00022692"/>
    </source>
</evidence>
<dbReference type="InterPro" id="IPR013320">
    <property type="entry name" value="ConA-like_dom_sf"/>
</dbReference>
<evidence type="ECO:0000256" key="1">
    <source>
        <dbReference type="ARBA" id="ARBA00004606"/>
    </source>
</evidence>
<dbReference type="InterPro" id="IPR000757">
    <property type="entry name" value="Beta-glucanase-like"/>
</dbReference>
<accession>A0A0D7B9V3</accession>
<dbReference type="OrthoDB" id="412647at2759"/>
<keyword evidence="6 10" id="KW-0472">Membrane</keyword>
<feature type="compositionally biased region" description="Low complexity" evidence="9">
    <location>
        <begin position="28"/>
        <end position="37"/>
    </location>
</feature>
<evidence type="ECO:0000313" key="13">
    <source>
        <dbReference type="Proteomes" id="UP000054007"/>
    </source>
</evidence>
<keyword evidence="13" id="KW-1185">Reference proteome</keyword>
<name>A0A0D7B9V3_9AGAR</name>
<protein>
    <submittedName>
        <fullName evidence="12">Glycoside hydrolase family 16 protein</fullName>
    </submittedName>
</protein>
<reference evidence="12 13" key="1">
    <citation type="journal article" date="2015" name="Fungal Genet. Biol.">
        <title>Evolution of novel wood decay mechanisms in Agaricales revealed by the genome sequences of Fistulina hepatica and Cylindrobasidium torrendii.</title>
        <authorList>
            <person name="Floudas D."/>
            <person name="Held B.W."/>
            <person name="Riley R."/>
            <person name="Nagy L.G."/>
            <person name="Koehler G."/>
            <person name="Ransdell A.S."/>
            <person name="Younus H."/>
            <person name="Chow J."/>
            <person name="Chiniquy J."/>
            <person name="Lipzen A."/>
            <person name="Tritt A."/>
            <person name="Sun H."/>
            <person name="Haridas S."/>
            <person name="LaButti K."/>
            <person name="Ohm R.A."/>
            <person name="Kues U."/>
            <person name="Blanchette R.A."/>
            <person name="Grigoriev I.V."/>
            <person name="Minto R.E."/>
            <person name="Hibbett D.S."/>
        </authorList>
    </citation>
    <scope>NUCLEOTIDE SEQUENCE [LARGE SCALE GENOMIC DNA]</scope>
    <source>
        <strain evidence="12 13">FP15055 ss-10</strain>
    </source>
</reference>
<keyword evidence="5 10" id="KW-1133">Transmembrane helix</keyword>
<keyword evidence="3 10" id="KW-0812">Transmembrane</keyword>
<feature type="domain" description="GH16" evidence="11">
    <location>
        <begin position="179"/>
        <end position="577"/>
    </location>
</feature>
<evidence type="ECO:0000256" key="9">
    <source>
        <dbReference type="SAM" id="MobiDB-lite"/>
    </source>
</evidence>
<evidence type="ECO:0000256" key="10">
    <source>
        <dbReference type="SAM" id="Phobius"/>
    </source>
</evidence>
<dbReference type="EMBL" id="KN880539">
    <property type="protein sequence ID" value="KIY66939.1"/>
    <property type="molecule type" value="Genomic_DNA"/>
</dbReference>
<comment type="similarity">
    <text evidence="2">Belongs to the SKN1/KRE6 family.</text>
</comment>
<dbReference type="Proteomes" id="UP000054007">
    <property type="component" value="Unassembled WGS sequence"/>
</dbReference>
<evidence type="ECO:0000256" key="6">
    <source>
        <dbReference type="ARBA" id="ARBA00023136"/>
    </source>
</evidence>
<evidence type="ECO:0000256" key="8">
    <source>
        <dbReference type="ARBA" id="ARBA00023316"/>
    </source>
</evidence>